<dbReference type="SMART" id="SM00825">
    <property type="entry name" value="PKS_KS"/>
    <property type="match status" value="1"/>
</dbReference>
<evidence type="ECO:0000256" key="2">
    <source>
        <dbReference type="ARBA" id="ARBA00022679"/>
    </source>
</evidence>
<dbReference type="InterPro" id="IPR014030">
    <property type="entry name" value="Ketoacyl_synth_N"/>
</dbReference>
<proteinExistence type="inferred from homology"/>
<dbReference type="EMBL" id="JAGEOJ010000003">
    <property type="protein sequence ID" value="MBO2447209.1"/>
    <property type="molecule type" value="Genomic_DNA"/>
</dbReference>
<evidence type="ECO:0000313" key="6">
    <source>
        <dbReference type="Proteomes" id="UP000669179"/>
    </source>
</evidence>
<dbReference type="SUPFAM" id="SSF53901">
    <property type="entry name" value="Thiolase-like"/>
    <property type="match status" value="2"/>
</dbReference>
<keyword evidence="2 3" id="KW-0808">Transferase</keyword>
<gene>
    <name evidence="5" type="ORF">J4573_08945</name>
</gene>
<protein>
    <submittedName>
        <fullName evidence="5">Beta-ketoacyl-[acyl-carrier-protein] synthase family protein</fullName>
    </submittedName>
</protein>
<dbReference type="PANTHER" id="PTHR11712:SF336">
    <property type="entry name" value="3-OXOACYL-[ACYL-CARRIER-PROTEIN] SYNTHASE, MITOCHONDRIAL"/>
    <property type="match status" value="1"/>
</dbReference>
<organism evidence="5 6">
    <name type="scientific">Actinomadura barringtoniae</name>
    <dbReference type="NCBI Taxonomy" id="1427535"/>
    <lineage>
        <taxon>Bacteria</taxon>
        <taxon>Bacillati</taxon>
        <taxon>Actinomycetota</taxon>
        <taxon>Actinomycetes</taxon>
        <taxon>Streptosporangiales</taxon>
        <taxon>Thermomonosporaceae</taxon>
        <taxon>Actinomadura</taxon>
    </lineage>
</organism>
<accession>A0A939PCM7</accession>
<dbReference type="InterPro" id="IPR016039">
    <property type="entry name" value="Thiolase-like"/>
</dbReference>
<dbReference type="InterPro" id="IPR020841">
    <property type="entry name" value="PKS_Beta-ketoAc_synthase_dom"/>
</dbReference>
<keyword evidence="6" id="KW-1185">Reference proteome</keyword>
<dbReference type="InterPro" id="IPR014031">
    <property type="entry name" value="Ketoacyl_synth_C"/>
</dbReference>
<dbReference type="Gene3D" id="3.40.47.10">
    <property type="match status" value="1"/>
</dbReference>
<dbReference type="Pfam" id="PF02801">
    <property type="entry name" value="Ketoacyl-synt_C"/>
    <property type="match status" value="1"/>
</dbReference>
<feature type="domain" description="Ketosynthase family 3 (KS3)" evidence="4">
    <location>
        <begin position="1"/>
        <end position="396"/>
    </location>
</feature>
<dbReference type="CDD" id="cd00834">
    <property type="entry name" value="KAS_I_II"/>
    <property type="match status" value="1"/>
</dbReference>
<dbReference type="PROSITE" id="PS52004">
    <property type="entry name" value="KS3_2"/>
    <property type="match status" value="1"/>
</dbReference>
<sequence length="404" mass="41603">MVVTGFGVISSIGIGRADFLAGLRAGKCGSSPISLWDASGFAHREAYEAPAFDPADHLRNVEPGRYGRVGAQAAAAARMAVADAGLDLDAARAERGVIAVGTTCGESLDMDALAAAEVAGGLGQLPSEQARRVHPGRLPIAVAAELGLTNVEPVTIPTVCAAGNYAIGHGLDALRFGEADYALCGGADSVNRMGFAGFYRLRALAKEKCRPFDLDRDGFMFGEGAGILVLETLAHARERGATVLAEIAGYSLNCDADHPTRPKRERVVECLRGALRDASADPAEVDVFFAHGSGTKLNDEMESAALREVFGAAPPPVTGLKSMIGHTQGAAGAHGCIAAMLGMNHGFIPPTVNFATPDPVCPVDCVPNEARPASIGTAVVNSLGVGGNNAAVVLRSFEKFGEAA</sequence>
<evidence type="ECO:0000313" key="5">
    <source>
        <dbReference type="EMBL" id="MBO2447209.1"/>
    </source>
</evidence>
<evidence type="ECO:0000259" key="4">
    <source>
        <dbReference type="PROSITE" id="PS52004"/>
    </source>
</evidence>
<evidence type="ECO:0000256" key="1">
    <source>
        <dbReference type="ARBA" id="ARBA00008467"/>
    </source>
</evidence>
<comment type="similarity">
    <text evidence="1 3">Belongs to the thiolase-like superfamily. Beta-ketoacyl-ACP synthases family.</text>
</comment>
<dbReference type="AlphaFoldDB" id="A0A939PCM7"/>
<dbReference type="InterPro" id="IPR000794">
    <property type="entry name" value="Beta-ketoacyl_synthase"/>
</dbReference>
<dbReference type="Proteomes" id="UP000669179">
    <property type="component" value="Unassembled WGS sequence"/>
</dbReference>
<dbReference type="GO" id="GO:0006633">
    <property type="term" value="P:fatty acid biosynthetic process"/>
    <property type="evidence" value="ECO:0007669"/>
    <property type="project" value="TreeGrafter"/>
</dbReference>
<comment type="caution">
    <text evidence="5">The sequence shown here is derived from an EMBL/GenBank/DDBJ whole genome shotgun (WGS) entry which is preliminary data.</text>
</comment>
<dbReference type="PANTHER" id="PTHR11712">
    <property type="entry name" value="POLYKETIDE SYNTHASE-RELATED"/>
    <property type="match status" value="1"/>
</dbReference>
<dbReference type="GO" id="GO:0004315">
    <property type="term" value="F:3-oxoacyl-[acyl-carrier-protein] synthase activity"/>
    <property type="evidence" value="ECO:0007669"/>
    <property type="project" value="TreeGrafter"/>
</dbReference>
<evidence type="ECO:0000256" key="3">
    <source>
        <dbReference type="RuleBase" id="RU003694"/>
    </source>
</evidence>
<dbReference type="Pfam" id="PF00109">
    <property type="entry name" value="ketoacyl-synt"/>
    <property type="match status" value="1"/>
</dbReference>
<reference evidence="5" key="1">
    <citation type="submission" date="2021-03" db="EMBL/GenBank/DDBJ databases">
        <authorList>
            <person name="Kanchanasin P."/>
            <person name="Saeng-In P."/>
            <person name="Phongsopitanun W."/>
            <person name="Yuki M."/>
            <person name="Kudo T."/>
            <person name="Ohkuma M."/>
            <person name="Tanasupawat S."/>
        </authorList>
    </citation>
    <scope>NUCLEOTIDE SEQUENCE</scope>
    <source>
        <strain evidence="5">GKU 128</strain>
    </source>
</reference>
<dbReference type="GO" id="GO:0005829">
    <property type="term" value="C:cytosol"/>
    <property type="evidence" value="ECO:0007669"/>
    <property type="project" value="TreeGrafter"/>
</dbReference>
<name>A0A939PCM7_9ACTN</name>